<protein>
    <submittedName>
        <fullName evidence="3">Uncharacterized protein LOC120270034 isoform X1</fullName>
    </submittedName>
</protein>
<dbReference type="PANTHER" id="PTHR32166:SF74">
    <property type="entry name" value="OS05G0256350 PROTEIN"/>
    <property type="match status" value="1"/>
</dbReference>
<reference evidence="3" key="1">
    <citation type="submission" date="2025-08" db="UniProtKB">
        <authorList>
            <consortium name="RefSeq"/>
        </authorList>
    </citation>
    <scope>IDENTIFICATION</scope>
</reference>
<keyword evidence="2" id="KW-1185">Reference proteome</keyword>
<dbReference type="InterPro" id="IPR007021">
    <property type="entry name" value="DUF659"/>
</dbReference>
<dbReference type="PANTHER" id="PTHR32166">
    <property type="entry name" value="OSJNBA0013A04.12 PROTEIN"/>
    <property type="match status" value="1"/>
</dbReference>
<feature type="domain" description="DUF659" evidence="1">
    <location>
        <begin position="84"/>
        <end position="235"/>
    </location>
</feature>
<accession>A0AB40BZS6</accession>
<dbReference type="RefSeq" id="XP_039132971.1">
    <property type="nucleotide sequence ID" value="XM_039277037.1"/>
</dbReference>
<gene>
    <name evidence="3" type="primary">LOC120270034</name>
</gene>
<organism evidence="2 3">
    <name type="scientific">Dioscorea cayennensis subsp. rotundata</name>
    <name type="common">White Guinea yam</name>
    <name type="synonym">Dioscorea rotundata</name>
    <dbReference type="NCBI Taxonomy" id="55577"/>
    <lineage>
        <taxon>Eukaryota</taxon>
        <taxon>Viridiplantae</taxon>
        <taxon>Streptophyta</taxon>
        <taxon>Embryophyta</taxon>
        <taxon>Tracheophyta</taxon>
        <taxon>Spermatophyta</taxon>
        <taxon>Magnoliopsida</taxon>
        <taxon>Liliopsida</taxon>
        <taxon>Dioscoreales</taxon>
        <taxon>Dioscoreaceae</taxon>
        <taxon>Dioscorea</taxon>
    </lineage>
</organism>
<dbReference type="SUPFAM" id="SSF53098">
    <property type="entry name" value="Ribonuclease H-like"/>
    <property type="match status" value="1"/>
</dbReference>
<dbReference type="GeneID" id="120270034"/>
<evidence type="ECO:0000259" key="1">
    <source>
        <dbReference type="Pfam" id="PF04937"/>
    </source>
</evidence>
<name>A0AB40BZS6_DIOCR</name>
<dbReference type="InterPro" id="IPR012337">
    <property type="entry name" value="RNaseH-like_sf"/>
</dbReference>
<dbReference type="AlphaFoldDB" id="A0AB40BZS6"/>
<proteinExistence type="predicted"/>
<evidence type="ECO:0000313" key="2">
    <source>
        <dbReference type="Proteomes" id="UP001515500"/>
    </source>
</evidence>
<sequence length="418" mass="48498">MKRPRIRGPMDRFTSSINHQASLGVYMRQQNIQDAVDKNRRHDVDRFLARWINESGIPFNAIDKDSFIQFVEAVGIYGKGYRPPSQYELKEPLLKEEVERTKGIIRDHEKEWENNGCSIMTDAWSDRKRRSIMNLCVNSNKGTIFLSSKEDSEEAHTRPYIYHYVDKCIKEVGAHRVVQVVTDNASNNMVAATTLEDKKRPSTFWTSCATHTLNLMLHGIGNLPKFKGVIEKAKSCTIFIYAHHKTLALMRKYTKKRDIVRPRVTRFATSFLSLQSLMEKKSELRTMFASSDWDKCKHSQSTKVRATYSTIMNVGFWNGVGLCLKVFAPLVRVLRLIDGDKKPSMEFLYGELLHAKEEIKGALKNQETLYREVLEIIETNARDRLDRPLHLTAYILNHYYSYKEEMIQKQFACHGWAT</sequence>
<dbReference type="Pfam" id="PF04937">
    <property type="entry name" value="DUF659"/>
    <property type="match status" value="1"/>
</dbReference>
<evidence type="ECO:0000313" key="3">
    <source>
        <dbReference type="RefSeq" id="XP_039132971.1"/>
    </source>
</evidence>
<dbReference type="Proteomes" id="UP001515500">
    <property type="component" value="Chromosome 10"/>
</dbReference>